<sequence>MRPRQRALLLALILLLINGVGRLFMVDVVGLDGAILQLVVILTAFATVICGAPLIMFLSMGWFTRYSEFQNSLKGGALAAYLQRFWSTSLIHSLQDEGKLGQTGSVDDWRTCSDKNPELCERLFARIYHEQYGLVPFIVPFIILLLVAYAAAALVASNYVIPNCDNTLKVACVYKLGIPLLVSSLAGAFMFIVSDSVLSIRRKSLNISDVYWYSLRLFLAIPLAMVIMNAGAGDGPHIVTAFALGTLPIDPLMKIVRRLGFPQLTDQDKRDGSSDKLLVLEGVTLPVVATLESEGINSIEQVAAADPVLLSIRTGFPFRFTLRLGSQAIVRRHLGENAARLLPVGLADVVPVFLLVRALDTPAVPTSDSPDKYDGPFPRIETPDAVVQNAAVRLFPDDNDLQRQAITRMKFRQIAAEEYTVMLARITPPDTGL</sequence>
<keyword evidence="1" id="KW-0812">Transmembrane</keyword>
<evidence type="ECO:0008006" key="4">
    <source>
        <dbReference type="Google" id="ProtNLM"/>
    </source>
</evidence>
<dbReference type="Proteomes" id="UP000066487">
    <property type="component" value="Chromosome"/>
</dbReference>
<evidence type="ECO:0000313" key="3">
    <source>
        <dbReference type="Proteomes" id="UP000066487"/>
    </source>
</evidence>
<organism evidence="2 3">
    <name type="scientific">Pseudomonas fluorescens</name>
    <dbReference type="NCBI Taxonomy" id="294"/>
    <lineage>
        <taxon>Bacteria</taxon>
        <taxon>Pseudomonadati</taxon>
        <taxon>Pseudomonadota</taxon>
        <taxon>Gammaproteobacteria</taxon>
        <taxon>Pseudomonadales</taxon>
        <taxon>Pseudomonadaceae</taxon>
        <taxon>Pseudomonas</taxon>
    </lineage>
</organism>
<feature type="transmembrane region" description="Helical" evidence="1">
    <location>
        <begin position="35"/>
        <end position="58"/>
    </location>
</feature>
<reference evidence="2 3" key="2">
    <citation type="journal article" date="2018" name="Nature">
        <title>Mutant phenotypes for thousands of bacterial genes of unknown function.</title>
        <authorList>
            <person name="Price M.N."/>
            <person name="Wetmore K.M."/>
            <person name="Waters R.J."/>
            <person name="Callaghan M."/>
            <person name="Ray J."/>
            <person name="Liu H."/>
            <person name="Kuehl J.V."/>
            <person name="Melnyk R.A."/>
            <person name="Lamson J.S."/>
            <person name="Suh Y."/>
            <person name="Carlson H.K."/>
            <person name="Esquivel Z."/>
            <person name="Sadeeshkumar H."/>
            <person name="Chakraborty R."/>
            <person name="Zane G.M."/>
            <person name="Rubin B.E."/>
            <person name="Wall J.D."/>
            <person name="Visel A."/>
            <person name="Bristow J."/>
            <person name="Blow M.J."/>
            <person name="Arkin A.P."/>
            <person name="Deutschbauer A.M."/>
        </authorList>
    </citation>
    <scope>NUCLEOTIDE SEQUENCE [LARGE SCALE GENOMIC DNA]</scope>
    <source>
        <strain evidence="2 3">FW300-N2E3</strain>
    </source>
</reference>
<proteinExistence type="predicted"/>
<feature type="transmembrane region" description="Helical" evidence="1">
    <location>
        <begin position="132"/>
        <end position="156"/>
    </location>
</feature>
<protein>
    <recommendedName>
        <fullName evidence="4">Transmembrane protein</fullName>
    </recommendedName>
</protein>
<name>A0A0N7H174_PSEFL</name>
<dbReference type="EMBL" id="CP012830">
    <property type="protein sequence ID" value="ALI05148.1"/>
    <property type="molecule type" value="Genomic_DNA"/>
</dbReference>
<gene>
    <name evidence="2" type="ORF">AO353_23380</name>
</gene>
<keyword evidence="1" id="KW-1133">Transmembrane helix</keyword>
<accession>A0A0N7H174</accession>
<evidence type="ECO:0000256" key="1">
    <source>
        <dbReference type="SAM" id="Phobius"/>
    </source>
</evidence>
<evidence type="ECO:0000313" key="2">
    <source>
        <dbReference type="EMBL" id="ALI05148.1"/>
    </source>
</evidence>
<feature type="transmembrane region" description="Helical" evidence="1">
    <location>
        <begin position="210"/>
        <end position="232"/>
    </location>
</feature>
<feature type="transmembrane region" description="Helical" evidence="1">
    <location>
        <begin position="176"/>
        <end position="198"/>
    </location>
</feature>
<dbReference type="AlphaFoldDB" id="A0A0N7H174"/>
<keyword evidence="1" id="KW-0472">Membrane</keyword>
<reference evidence="3" key="1">
    <citation type="submission" date="2015-09" db="EMBL/GenBank/DDBJ databases">
        <title>Whole genome sequence of Pseudomonas fluorescens FW300-N2E3.</title>
        <authorList>
            <person name="Ray J."/>
            <person name="Melnyk R."/>
            <person name="Deutschbauer A."/>
        </authorList>
    </citation>
    <scope>NUCLEOTIDE SEQUENCE [LARGE SCALE GENOMIC DNA]</scope>
    <source>
        <strain evidence="3">FW300-N2E3</strain>
    </source>
</reference>